<dbReference type="RefSeq" id="WP_306748170.1">
    <property type="nucleotide sequence ID" value="NZ_NSDM01000010.1"/>
</dbReference>
<evidence type="ECO:0000313" key="2">
    <source>
        <dbReference type="Proteomes" id="UP001225605"/>
    </source>
</evidence>
<evidence type="ECO:0008006" key="3">
    <source>
        <dbReference type="Google" id="ProtNLM"/>
    </source>
</evidence>
<proteinExistence type="predicted"/>
<keyword evidence="2" id="KW-1185">Reference proteome</keyword>
<dbReference type="SUPFAM" id="SSF55874">
    <property type="entry name" value="ATPase domain of HSP90 chaperone/DNA topoisomerase II/histidine kinase"/>
    <property type="match status" value="1"/>
</dbReference>
<dbReference type="Gene3D" id="3.30.565.10">
    <property type="entry name" value="Histidine kinase-like ATPase, C-terminal domain"/>
    <property type="match status" value="1"/>
</dbReference>
<dbReference type="EMBL" id="NSDM01000010">
    <property type="protein sequence ID" value="MDQ2586842.1"/>
    <property type="molecule type" value="Genomic_DNA"/>
</dbReference>
<reference evidence="1 2" key="1">
    <citation type="submission" date="2017-06" db="EMBL/GenBank/DDBJ databases">
        <title>Cultured bacterium strain Saccharothrix yanglingensis Hhs.015.</title>
        <authorList>
            <person name="Xia Y."/>
        </authorList>
    </citation>
    <scope>NUCLEOTIDE SEQUENCE [LARGE SCALE GENOMIC DNA]</scope>
    <source>
        <strain evidence="1 2">Hhs.015</strain>
    </source>
</reference>
<gene>
    <name evidence="1" type="ORF">CKY47_23185</name>
</gene>
<sequence>MTAGHDTAVLVVEDADAMPPAEVARWLRERLDGWSEQDVRLVEVVAGELFDNARRHGAPPYVLELLLNRRGESLVVSARDHTVGRLRPWRPAAGLLLVGALSARWGVTSRAGTTTVWAELLFED</sequence>
<name>A0ABU0X4A9_9PSEU</name>
<evidence type="ECO:0000313" key="1">
    <source>
        <dbReference type="EMBL" id="MDQ2586842.1"/>
    </source>
</evidence>
<dbReference type="CDD" id="cd16936">
    <property type="entry name" value="HATPase_RsbW-like"/>
    <property type="match status" value="1"/>
</dbReference>
<dbReference type="Proteomes" id="UP001225605">
    <property type="component" value="Unassembled WGS sequence"/>
</dbReference>
<accession>A0ABU0X4A9</accession>
<dbReference type="InterPro" id="IPR036890">
    <property type="entry name" value="HATPase_C_sf"/>
</dbReference>
<protein>
    <recommendedName>
        <fullName evidence="3">Histidine kinase/HSP90-like ATPase domain-containing protein</fullName>
    </recommendedName>
</protein>
<organism evidence="1 2">
    <name type="scientific">Saccharothrix yanglingensis</name>
    <dbReference type="NCBI Taxonomy" id="659496"/>
    <lineage>
        <taxon>Bacteria</taxon>
        <taxon>Bacillati</taxon>
        <taxon>Actinomycetota</taxon>
        <taxon>Actinomycetes</taxon>
        <taxon>Pseudonocardiales</taxon>
        <taxon>Pseudonocardiaceae</taxon>
        <taxon>Saccharothrix</taxon>
    </lineage>
</organism>
<comment type="caution">
    <text evidence="1">The sequence shown here is derived from an EMBL/GenBank/DDBJ whole genome shotgun (WGS) entry which is preliminary data.</text>
</comment>